<evidence type="ECO:0000313" key="7">
    <source>
        <dbReference type="RefSeq" id="XP_030383873.1"/>
    </source>
</evidence>
<comment type="similarity">
    <text evidence="1">Belongs to the UDP-glycosyltransferase family.</text>
</comment>
<keyword evidence="4" id="KW-0472">Membrane</keyword>
<evidence type="ECO:0000256" key="1">
    <source>
        <dbReference type="ARBA" id="ARBA00009995"/>
    </source>
</evidence>
<dbReference type="PANTHER" id="PTHR48043">
    <property type="entry name" value="EG:EG0003.4 PROTEIN-RELATED"/>
    <property type="match status" value="1"/>
</dbReference>
<keyword evidence="4" id="KW-0812">Transmembrane</keyword>
<dbReference type="InterPro" id="IPR002213">
    <property type="entry name" value="UDP_glucos_trans"/>
</dbReference>
<dbReference type="AlphaFoldDB" id="A0A6J2U8K2"/>
<feature type="chain" id="PRO_5026990493" evidence="5">
    <location>
        <begin position="21"/>
        <end position="522"/>
    </location>
</feature>
<feature type="transmembrane region" description="Helical" evidence="4">
    <location>
        <begin position="486"/>
        <end position="505"/>
    </location>
</feature>
<keyword evidence="6" id="KW-1185">Reference proteome</keyword>
<evidence type="ECO:0000256" key="4">
    <source>
        <dbReference type="SAM" id="Phobius"/>
    </source>
</evidence>
<evidence type="ECO:0000256" key="5">
    <source>
        <dbReference type="SAM" id="SignalP"/>
    </source>
</evidence>
<organism evidence="6 7">
    <name type="scientific">Drosophila lebanonensis</name>
    <name type="common">Fruit fly</name>
    <name type="synonym">Scaptodrosophila lebanonensis</name>
    <dbReference type="NCBI Taxonomy" id="7225"/>
    <lineage>
        <taxon>Eukaryota</taxon>
        <taxon>Metazoa</taxon>
        <taxon>Ecdysozoa</taxon>
        <taxon>Arthropoda</taxon>
        <taxon>Hexapoda</taxon>
        <taxon>Insecta</taxon>
        <taxon>Pterygota</taxon>
        <taxon>Neoptera</taxon>
        <taxon>Endopterygota</taxon>
        <taxon>Diptera</taxon>
        <taxon>Brachycera</taxon>
        <taxon>Muscomorpha</taxon>
        <taxon>Ephydroidea</taxon>
        <taxon>Drosophilidae</taxon>
        <taxon>Scaptodrosophila</taxon>
    </lineage>
</organism>
<keyword evidence="2" id="KW-0328">Glycosyltransferase</keyword>
<accession>A0A6J2U8K2</accession>
<dbReference type="Gene3D" id="3.40.50.2000">
    <property type="entry name" value="Glycogen Phosphorylase B"/>
    <property type="match status" value="1"/>
</dbReference>
<dbReference type="RefSeq" id="XP_030383873.1">
    <property type="nucleotide sequence ID" value="XM_030528013.1"/>
</dbReference>
<dbReference type="FunFam" id="3.40.50.2000:FF:000050">
    <property type="entry name" value="UDP-glucuronosyltransferase"/>
    <property type="match status" value="1"/>
</dbReference>
<keyword evidence="3" id="KW-0808">Transferase</keyword>
<gene>
    <name evidence="7" type="primary">LOC115631298</name>
</gene>
<proteinExistence type="inferred from homology"/>
<dbReference type="CDD" id="cd03784">
    <property type="entry name" value="GT1_Gtf-like"/>
    <property type="match status" value="1"/>
</dbReference>
<dbReference type="InterPro" id="IPR050271">
    <property type="entry name" value="UDP-glycosyltransferase"/>
</dbReference>
<keyword evidence="5" id="KW-0732">Signal</keyword>
<dbReference type="Pfam" id="PF00201">
    <property type="entry name" value="UDPGT"/>
    <property type="match status" value="1"/>
</dbReference>
<dbReference type="SUPFAM" id="SSF53756">
    <property type="entry name" value="UDP-Glycosyltransferase/glycogen phosphorylase"/>
    <property type="match status" value="1"/>
</dbReference>
<dbReference type="OrthoDB" id="5835829at2759"/>
<sequence length="522" mass="59545">MGPRTYGLAVLLLLPLAVQPANILGLFTSLSPSHLIIHVEMMKTLMEQGHNVTIVTVRMPPHPVPEGIRHIFIPISAQGEEKFKSLIGKMSEKRLIYYDFVWYKGIETMINLQTEFLADKRFTGLYEEQFDIVFHGYFMNLFELGVAAKFKCPVIMNWVGAPLDQTDQLTGNPPELSYVTPITMSAQAGQSLSFKERLHVFLLHWCLRFLNWTFDMKMQHHYEHFFGQEKNFPSYAEAKISISLFFSNYHTLTEGPIRPLLPNFIEVGGLQAKEEPSKLPQDIQTFLDTAKEGVVLLSLGSNVKGSHMKPQSVRMLYEGFAGLKERVIWKWDDLANTPGNASNILYKNWLPQDDILAHPNLKLFITHAGKGGIAEGQYHGVPMLAFPFYGDQFGNAEGMVKAGFGLGLRLLETSDEVFRSALKELLQNPKYANAAKTYSQRYRDRPLTARQSVVYWTEYVLRHKGARHLQTPVLHMSFIESNNLDVYALLSIVFLGLFWLLKRLFSWISAKIRGSPRKLKKN</sequence>
<evidence type="ECO:0000256" key="2">
    <source>
        <dbReference type="ARBA" id="ARBA00022676"/>
    </source>
</evidence>
<feature type="signal peptide" evidence="5">
    <location>
        <begin position="1"/>
        <end position="20"/>
    </location>
</feature>
<dbReference type="GeneID" id="115631298"/>
<protein>
    <submittedName>
        <fullName evidence="7">UDP-glucuronosyltransferase 2B13-like</fullName>
    </submittedName>
</protein>
<keyword evidence="4" id="KW-1133">Transmembrane helix</keyword>
<evidence type="ECO:0000313" key="6">
    <source>
        <dbReference type="Proteomes" id="UP000504634"/>
    </source>
</evidence>
<dbReference type="Proteomes" id="UP000504634">
    <property type="component" value="Unplaced"/>
</dbReference>
<dbReference type="GO" id="GO:0008194">
    <property type="term" value="F:UDP-glycosyltransferase activity"/>
    <property type="evidence" value="ECO:0007669"/>
    <property type="project" value="InterPro"/>
</dbReference>
<dbReference type="PANTHER" id="PTHR48043:SF159">
    <property type="entry name" value="EG:EG0003.4 PROTEIN-RELATED"/>
    <property type="match status" value="1"/>
</dbReference>
<reference evidence="7" key="1">
    <citation type="submission" date="2025-08" db="UniProtKB">
        <authorList>
            <consortium name="RefSeq"/>
        </authorList>
    </citation>
    <scope>IDENTIFICATION</scope>
    <source>
        <strain evidence="7">11010-0011.00</strain>
        <tissue evidence="7">Whole body</tissue>
    </source>
</reference>
<evidence type="ECO:0000256" key="3">
    <source>
        <dbReference type="ARBA" id="ARBA00022679"/>
    </source>
</evidence>
<name>A0A6J2U8K2_DROLE</name>